<feature type="domain" description="ABC transporter" evidence="4">
    <location>
        <begin position="5"/>
        <end position="230"/>
    </location>
</feature>
<accession>A0A1S1V8B9</accession>
<dbReference type="RefSeq" id="WP_071063138.1">
    <property type="nucleotide sequence ID" value="NZ_MKIE01000005.1"/>
</dbReference>
<organism evidence="5 6">
    <name type="scientific">Andreesenia angusta</name>
    <dbReference type="NCBI Taxonomy" id="39480"/>
    <lineage>
        <taxon>Bacteria</taxon>
        <taxon>Bacillati</taxon>
        <taxon>Bacillota</taxon>
        <taxon>Tissierellia</taxon>
        <taxon>Tissierellales</taxon>
        <taxon>Gottschalkiaceae</taxon>
        <taxon>Andreesenia</taxon>
    </lineage>
</organism>
<evidence type="ECO:0000256" key="2">
    <source>
        <dbReference type="ARBA" id="ARBA00022741"/>
    </source>
</evidence>
<dbReference type="OrthoDB" id="9791546at2"/>
<sequence>MQELCRLENIRKYYDLGEKIYPVDGISYSINRGDFICIQGPSGVGKSTLMYAIGSLLKIAEGEIYYMGEPISRKTDDELTEIRGNFIGYIFQEANLIKALTLEENLKFISTINRKKFGEEERARLESLLERLGLSDYRNHLPQELSGGQKRRAMIAGALIRNPELILADEPTNDLDDHWSMEVMKIFKELSEEGKAVVFVTHNEKWAKCAKEILELEGGKLIQAHITQDA</sequence>
<dbReference type="PROSITE" id="PS00211">
    <property type="entry name" value="ABC_TRANSPORTER_1"/>
    <property type="match status" value="1"/>
</dbReference>
<dbReference type="SMART" id="SM00382">
    <property type="entry name" value="AAA"/>
    <property type="match status" value="1"/>
</dbReference>
<keyword evidence="5" id="KW-0378">Hydrolase</keyword>
<dbReference type="PROSITE" id="PS50893">
    <property type="entry name" value="ABC_TRANSPORTER_2"/>
    <property type="match status" value="1"/>
</dbReference>
<comment type="caution">
    <text evidence="5">The sequence shown here is derived from an EMBL/GenBank/DDBJ whole genome shotgun (WGS) entry which is preliminary data.</text>
</comment>
<evidence type="ECO:0000256" key="1">
    <source>
        <dbReference type="ARBA" id="ARBA00022448"/>
    </source>
</evidence>
<evidence type="ECO:0000259" key="4">
    <source>
        <dbReference type="PROSITE" id="PS50893"/>
    </source>
</evidence>
<gene>
    <name evidence="5" type="primary">macB_2</name>
    <name evidence="5" type="ORF">EUAN_14370</name>
</gene>
<evidence type="ECO:0000313" key="5">
    <source>
        <dbReference type="EMBL" id="OHW61989.1"/>
    </source>
</evidence>
<keyword evidence="1" id="KW-0813">Transport</keyword>
<dbReference type="PANTHER" id="PTHR24220">
    <property type="entry name" value="IMPORT ATP-BINDING PROTEIN"/>
    <property type="match status" value="1"/>
</dbReference>
<dbReference type="GO" id="GO:0016887">
    <property type="term" value="F:ATP hydrolysis activity"/>
    <property type="evidence" value="ECO:0007669"/>
    <property type="project" value="InterPro"/>
</dbReference>
<dbReference type="STRING" id="39480.EUAN_14370"/>
<dbReference type="InterPro" id="IPR017871">
    <property type="entry name" value="ABC_transporter-like_CS"/>
</dbReference>
<keyword evidence="2" id="KW-0547">Nucleotide-binding</keyword>
<reference evidence="5 6" key="1">
    <citation type="submission" date="2016-09" db="EMBL/GenBank/DDBJ databases">
        <title>Genome sequence of Eubacterium angustum.</title>
        <authorList>
            <person name="Poehlein A."/>
            <person name="Daniel R."/>
        </authorList>
    </citation>
    <scope>NUCLEOTIDE SEQUENCE [LARGE SCALE GENOMIC DNA]</scope>
    <source>
        <strain evidence="5 6">DSM 1989</strain>
    </source>
</reference>
<dbReference type="Gene3D" id="3.40.50.300">
    <property type="entry name" value="P-loop containing nucleotide triphosphate hydrolases"/>
    <property type="match status" value="1"/>
</dbReference>
<dbReference type="InterPro" id="IPR027417">
    <property type="entry name" value="P-loop_NTPase"/>
</dbReference>
<dbReference type="EMBL" id="MKIE01000005">
    <property type="protein sequence ID" value="OHW61989.1"/>
    <property type="molecule type" value="Genomic_DNA"/>
</dbReference>
<dbReference type="Proteomes" id="UP000180254">
    <property type="component" value="Unassembled WGS sequence"/>
</dbReference>
<dbReference type="CDD" id="cd03255">
    <property type="entry name" value="ABC_MJ0796_LolCDE_FtsE"/>
    <property type="match status" value="1"/>
</dbReference>
<evidence type="ECO:0000256" key="3">
    <source>
        <dbReference type="ARBA" id="ARBA00022840"/>
    </source>
</evidence>
<dbReference type="SUPFAM" id="SSF52540">
    <property type="entry name" value="P-loop containing nucleoside triphosphate hydrolases"/>
    <property type="match status" value="1"/>
</dbReference>
<dbReference type="InterPro" id="IPR017911">
    <property type="entry name" value="MacB-like_ATP-bd"/>
</dbReference>
<dbReference type="PANTHER" id="PTHR24220:SF86">
    <property type="entry name" value="ABC TRANSPORTER ABCH.1"/>
    <property type="match status" value="1"/>
</dbReference>
<name>A0A1S1V8B9_9FIRM</name>
<dbReference type="InterPro" id="IPR003439">
    <property type="entry name" value="ABC_transporter-like_ATP-bd"/>
</dbReference>
<dbReference type="EC" id="3.6.3.-" evidence="5"/>
<proteinExistence type="predicted"/>
<dbReference type="AlphaFoldDB" id="A0A1S1V8B9"/>
<keyword evidence="3 5" id="KW-0067">ATP-binding</keyword>
<dbReference type="GO" id="GO:0005886">
    <property type="term" value="C:plasma membrane"/>
    <property type="evidence" value="ECO:0007669"/>
    <property type="project" value="TreeGrafter"/>
</dbReference>
<keyword evidence="6" id="KW-1185">Reference proteome</keyword>
<dbReference type="GO" id="GO:0022857">
    <property type="term" value="F:transmembrane transporter activity"/>
    <property type="evidence" value="ECO:0007669"/>
    <property type="project" value="TreeGrafter"/>
</dbReference>
<dbReference type="Pfam" id="PF00005">
    <property type="entry name" value="ABC_tran"/>
    <property type="match status" value="1"/>
</dbReference>
<dbReference type="InterPro" id="IPR015854">
    <property type="entry name" value="ABC_transpr_LolD-like"/>
</dbReference>
<dbReference type="GO" id="GO:0005524">
    <property type="term" value="F:ATP binding"/>
    <property type="evidence" value="ECO:0007669"/>
    <property type="project" value="UniProtKB-KW"/>
</dbReference>
<protein>
    <submittedName>
        <fullName evidence="5">Macrolide export ATP-binding/permease protein MacB</fullName>
        <ecNumber evidence="5">3.6.3.-</ecNumber>
    </submittedName>
</protein>
<dbReference type="InterPro" id="IPR003593">
    <property type="entry name" value="AAA+_ATPase"/>
</dbReference>
<evidence type="ECO:0000313" key="6">
    <source>
        <dbReference type="Proteomes" id="UP000180254"/>
    </source>
</evidence>